<protein>
    <submittedName>
        <fullName evidence="2">Uncharacterized protein</fullName>
    </submittedName>
</protein>
<feature type="region of interest" description="Disordered" evidence="1">
    <location>
        <begin position="121"/>
        <end position="143"/>
    </location>
</feature>
<organism evidence="2 3">
    <name type="scientific">Dorcoceras hygrometricum</name>
    <dbReference type="NCBI Taxonomy" id="472368"/>
    <lineage>
        <taxon>Eukaryota</taxon>
        <taxon>Viridiplantae</taxon>
        <taxon>Streptophyta</taxon>
        <taxon>Embryophyta</taxon>
        <taxon>Tracheophyta</taxon>
        <taxon>Spermatophyta</taxon>
        <taxon>Magnoliopsida</taxon>
        <taxon>eudicotyledons</taxon>
        <taxon>Gunneridae</taxon>
        <taxon>Pentapetalae</taxon>
        <taxon>asterids</taxon>
        <taxon>lamiids</taxon>
        <taxon>Lamiales</taxon>
        <taxon>Gesneriaceae</taxon>
        <taxon>Didymocarpoideae</taxon>
        <taxon>Trichosporeae</taxon>
        <taxon>Loxocarpinae</taxon>
        <taxon>Dorcoceras</taxon>
    </lineage>
</organism>
<feature type="compositionally biased region" description="Polar residues" evidence="1">
    <location>
        <begin position="124"/>
        <end position="140"/>
    </location>
</feature>
<dbReference type="AlphaFoldDB" id="A0A2Z7CYT2"/>
<proteinExistence type="predicted"/>
<sequence length="162" mass="18635">MNAETEGNKKSAVHDKHIPSILFISLQLPTADYLHSMKTSEPKAQQTQEKRRRIVISADDEDQQMKRSAKMKRRRVEIQQMLLELAIAKRCRLHELIRQRFALAINIQQEDVAMEIISRREDSAGSNSTSSRCEIQSQDSVARFSRSAREAVVDLNQQERSS</sequence>
<evidence type="ECO:0000313" key="2">
    <source>
        <dbReference type="EMBL" id="KZV50026.1"/>
    </source>
</evidence>
<gene>
    <name evidence="2" type="ORF">F511_12900</name>
</gene>
<dbReference type="Proteomes" id="UP000250235">
    <property type="component" value="Unassembled WGS sequence"/>
</dbReference>
<keyword evidence="3" id="KW-1185">Reference proteome</keyword>
<evidence type="ECO:0000256" key="1">
    <source>
        <dbReference type="SAM" id="MobiDB-lite"/>
    </source>
</evidence>
<name>A0A2Z7CYT2_9LAMI</name>
<reference evidence="2 3" key="1">
    <citation type="journal article" date="2015" name="Proc. Natl. Acad. Sci. U.S.A.">
        <title>The resurrection genome of Boea hygrometrica: A blueprint for survival of dehydration.</title>
        <authorList>
            <person name="Xiao L."/>
            <person name="Yang G."/>
            <person name="Zhang L."/>
            <person name="Yang X."/>
            <person name="Zhao S."/>
            <person name="Ji Z."/>
            <person name="Zhou Q."/>
            <person name="Hu M."/>
            <person name="Wang Y."/>
            <person name="Chen M."/>
            <person name="Xu Y."/>
            <person name="Jin H."/>
            <person name="Xiao X."/>
            <person name="Hu G."/>
            <person name="Bao F."/>
            <person name="Hu Y."/>
            <person name="Wan P."/>
            <person name="Li L."/>
            <person name="Deng X."/>
            <person name="Kuang T."/>
            <person name="Xiang C."/>
            <person name="Zhu J.K."/>
            <person name="Oliver M.J."/>
            <person name="He Y."/>
        </authorList>
    </citation>
    <scope>NUCLEOTIDE SEQUENCE [LARGE SCALE GENOMIC DNA]</scope>
    <source>
        <strain evidence="3">cv. XS01</strain>
    </source>
</reference>
<accession>A0A2Z7CYT2</accession>
<dbReference type="EMBL" id="KQ992573">
    <property type="protein sequence ID" value="KZV50026.1"/>
    <property type="molecule type" value="Genomic_DNA"/>
</dbReference>
<evidence type="ECO:0000313" key="3">
    <source>
        <dbReference type="Proteomes" id="UP000250235"/>
    </source>
</evidence>